<gene>
    <name evidence="1" type="ORF">CK203_063716</name>
</gene>
<sequence>MPRWGIPPSLSSSDHLQIPSLLDLLLDLHRASPIVISFGASPPLHFFDVQSHHHHFLVSTFRAIIDFQIDIQSRILGFGRSESLSLLGLTFRVIIISFSFCAFRAIIGSQIDVQSRIPRFDVQSHHHHFSVSAFRAIIDPHLEVASLVSAFRAVIGFQIDVQSRILGLTFRVASSFDVQSHHHQFLVLAFRAIIGSQIDIQSRILGLTFRVIIITSQFRRSEPSSSHHRFSDRRSESHPRLDVQSHHHHFSVSAFRAIIGFQIDVQSRILGLTFRVIIITSRFQRSQPSSVFRSTFRSRILGLTFRVIIITSQFRRSEPSSVFRSTSKSHPRFDVQSHHHHFLVSAFRAITVFSVRRSEPSSVFRSMFRVSHHRFSDRRSESHPRFDVQIIIITSQFRRSEPSSVFRSTFRSRILGLMFRVIIITSQFRHSEPSSIFRSTFRVASSVSAFRVVITFSVWHSEPSSLFSFGVRSHHRFSDRHSESHPRFRRSSRYPLLSLTSESSSSLLSLVSEPSSLLSFGIHSHHYFQFGVQSLHQFSVLAFRAIIASQFWLSKPSSLSVSVQSHRSTFLVLAFGAIITHPFQSLEPSPISSFDELLFSSFKCLESALSSRVTTPGVHIRWLCASCLHGFTFSLGFSSLRYPVLIVYSSHSPHRVVPFGCILARTPRWFDRYSSLTLISWVTFGDIESVDPWCNLRGVLRRAFLLDGTGYGVACGGRWKQERKRDMRGEWAAVEKGGRTGEDFLEGGRTFAGGFFRRRKGGCQERKKVFFFSSAVDLKLGGELEMGGFGRWKS</sequence>
<comment type="caution">
    <text evidence="1">The sequence shown here is derived from an EMBL/GenBank/DDBJ whole genome shotgun (WGS) entry which is preliminary data.</text>
</comment>
<reference evidence="1 2" key="1">
    <citation type="journal article" date="2018" name="PLoS Genet.">
        <title>Population sequencing reveals clonal diversity and ancestral inbreeding in the grapevine cultivar Chardonnay.</title>
        <authorList>
            <person name="Roach M.J."/>
            <person name="Johnson D.L."/>
            <person name="Bohlmann J."/>
            <person name="van Vuuren H.J."/>
            <person name="Jones S.J."/>
            <person name="Pretorius I.S."/>
            <person name="Schmidt S.A."/>
            <person name="Borneman A.R."/>
        </authorList>
    </citation>
    <scope>NUCLEOTIDE SEQUENCE [LARGE SCALE GENOMIC DNA]</scope>
    <source>
        <strain evidence="2">cv. Chardonnay</strain>
        <tissue evidence="1">Leaf</tissue>
    </source>
</reference>
<accession>A0A438GA63</accession>
<proteinExistence type="predicted"/>
<evidence type="ECO:0000313" key="1">
    <source>
        <dbReference type="EMBL" id="RVW69090.1"/>
    </source>
</evidence>
<dbReference type="Proteomes" id="UP000288805">
    <property type="component" value="Unassembled WGS sequence"/>
</dbReference>
<protein>
    <submittedName>
        <fullName evidence="1">Uncharacterized protein</fullName>
    </submittedName>
</protein>
<dbReference type="EMBL" id="QGNW01000509">
    <property type="protein sequence ID" value="RVW69090.1"/>
    <property type="molecule type" value="Genomic_DNA"/>
</dbReference>
<organism evidence="1 2">
    <name type="scientific">Vitis vinifera</name>
    <name type="common">Grape</name>
    <dbReference type="NCBI Taxonomy" id="29760"/>
    <lineage>
        <taxon>Eukaryota</taxon>
        <taxon>Viridiplantae</taxon>
        <taxon>Streptophyta</taxon>
        <taxon>Embryophyta</taxon>
        <taxon>Tracheophyta</taxon>
        <taxon>Spermatophyta</taxon>
        <taxon>Magnoliopsida</taxon>
        <taxon>eudicotyledons</taxon>
        <taxon>Gunneridae</taxon>
        <taxon>Pentapetalae</taxon>
        <taxon>rosids</taxon>
        <taxon>Vitales</taxon>
        <taxon>Vitaceae</taxon>
        <taxon>Viteae</taxon>
        <taxon>Vitis</taxon>
    </lineage>
</organism>
<name>A0A438GA63_VITVI</name>
<dbReference type="AlphaFoldDB" id="A0A438GA63"/>
<evidence type="ECO:0000313" key="2">
    <source>
        <dbReference type="Proteomes" id="UP000288805"/>
    </source>
</evidence>